<dbReference type="EMBL" id="AGCT01072423">
    <property type="protein sequence ID" value="KYP79195.1"/>
    <property type="molecule type" value="Genomic_DNA"/>
</dbReference>
<accession>A0A151UIR9</accession>
<dbReference type="PANTHER" id="PTHR35117:SF1">
    <property type="entry name" value="MYOSIN-M HEAVY PROTEIN"/>
    <property type="match status" value="1"/>
</dbReference>
<feature type="region of interest" description="Disordered" evidence="1">
    <location>
        <begin position="313"/>
        <end position="349"/>
    </location>
</feature>
<evidence type="ECO:0000313" key="3">
    <source>
        <dbReference type="Proteomes" id="UP000075243"/>
    </source>
</evidence>
<name>A0A151UIR9_CAJCA</name>
<proteinExistence type="predicted"/>
<dbReference type="PANTHER" id="PTHR35117">
    <property type="entry name" value="MYOSIN-M HEAVY PROTEIN"/>
    <property type="match status" value="1"/>
</dbReference>
<gene>
    <name evidence="2" type="ORF">KK1_048894</name>
</gene>
<dbReference type="STRING" id="3821.A0A151UIR9"/>
<feature type="compositionally biased region" description="Polar residues" evidence="1">
    <location>
        <begin position="215"/>
        <end position="228"/>
    </location>
</feature>
<evidence type="ECO:0000256" key="1">
    <source>
        <dbReference type="SAM" id="MobiDB-lite"/>
    </source>
</evidence>
<evidence type="ECO:0000313" key="2">
    <source>
        <dbReference type="EMBL" id="KYP79195.1"/>
    </source>
</evidence>
<organism evidence="2 3">
    <name type="scientific">Cajanus cajan</name>
    <name type="common">Pigeon pea</name>
    <name type="synonym">Cajanus indicus</name>
    <dbReference type="NCBI Taxonomy" id="3821"/>
    <lineage>
        <taxon>Eukaryota</taxon>
        <taxon>Viridiplantae</taxon>
        <taxon>Streptophyta</taxon>
        <taxon>Embryophyta</taxon>
        <taxon>Tracheophyta</taxon>
        <taxon>Spermatophyta</taxon>
        <taxon>Magnoliopsida</taxon>
        <taxon>eudicotyledons</taxon>
        <taxon>Gunneridae</taxon>
        <taxon>Pentapetalae</taxon>
        <taxon>rosids</taxon>
        <taxon>fabids</taxon>
        <taxon>Fabales</taxon>
        <taxon>Fabaceae</taxon>
        <taxon>Papilionoideae</taxon>
        <taxon>50 kb inversion clade</taxon>
        <taxon>NPAAA clade</taxon>
        <taxon>indigoferoid/millettioid clade</taxon>
        <taxon>Phaseoleae</taxon>
        <taxon>Cajanus</taxon>
    </lineage>
</organism>
<feature type="compositionally biased region" description="Basic and acidic residues" evidence="1">
    <location>
        <begin position="317"/>
        <end position="330"/>
    </location>
</feature>
<dbReference type="Gramene" id="C.cajan_48111.t">
    <property type="protein sequence ID" value="C.cajan_48111.t"/>
    <property type="gene ID" value="C.cajan_48111"/>
</dbReference>
<feature type="region of interest" description="Disordered" evidence="1">
    <location>
        <begin position="173"/>
        <end position="228"/>
    </location>
</feature>
<protein>
    <recommendedName>
        <fullName evidence="4">LisH domain-containing protein</fullName>
    </recommendedName>
</protein>
<dbReference type="AlphaFoldDB" id="A0A151UIR9"/>
<evidence type="ECO:0008006" key="4">
    <source>
        <dbReference type="Google" id="ProtNLM"/>
    </source>
</evidence>
<keyword evidence="3" id="KW-1185">Reference proteome</keyword>
<comment type="caution">
    <text evidence="2">The sequence shown here is derived from an EMBL/GenBank/DDBJ whole genome shotgun (WGS) entry which is preliminary data.</text>
</comment>
<sequence>MSTNSDSESFSPNLLAIIVNQYLLDNNFSTTHSSFSKDALSLLVNTQVSERFLSLEKMLDEYTCLKEHKALLDQERVAVMQERNRSQILLRHIQNAMNTHNTFPRPPPPNVAVMNANKAMVPQPGVCSQTHPGTCINIAICFAFLGVSTVSTTPLPSPNVFNIMSLPMPVNTNVGTRNLSTPMISASNRKRKDSEAVGLPTASKKPRGRPPGRKNNVQGQSSVVKGSEVQGSSVAKCLLNQHSFSVPIKSPETAPAPAPRADSSPSGTHVSPIKISPVKTCNADATPTVISIPKVTVNPSKEMAYIEGSSCISPVKGDSDKANERDHVRSTSDNVDTSDRPQSLDKPFSNTADIDSIDIDFFLENIDFSDQPYPTWLFNMYTK</sequence>
<feature type="compositionally biased region" description="Polar residues" evidence="1">
    <location>
        <begin position="173"/>
        <end position="187"/>
    </location>
</feature>
<dbReference type="Proteomes" id="UP000075243">
    <property type="component" value="Unassembled WGS sequence"/>
</dbReference>
<reference evidence="2" key="1">
    <citation type="journal article" date="2012" name="Nat. Biotechnol.">
        <title>Draft genome sequence of pigeonpea (Cajanus cajan), an orphan legume crop of resource-poor farmers.</title>
        <authorList>
            <person name="Varshney R.K."/>
            <person name="Chen W."/>
            <person name="Li Y."/>
            <person name="Bharti A.K."/>
            <person name="Saxena R.K."/>
            <person name="Schlueter J.A."/>
            <person name="Donoghue M.T."/>
            <person name="Azam S."/>
            <person name="Fan G."/>
            <person name="Whaley A.M."/>
            <person name="Farmer A.D."/>
            <person name="Sheridan J."/>
            <person name="Iwata A."/>
            <person name="Tuteja R."/>
            <person name="Penmetsa R.V."/>
            <person name="Wu W."/>
            <person name="Upadhyaya H.D."/>
            <person name="Yang S.P."/>
            <person name="Shah T."/>
            <person name="Saxena K.B."/>
            <person name="Michael T."/>
            <person name="McCombie W.R."/>
            <person name="Yang B."/>
            <person name="Zhang G."/>
            <person name="Yang H."/>
            <person name="Wang J."/>
            <person name="Spillane C."/>
            <person name="Cook D.R."/>
            <person name="May G.D."/>
            <person name="Xu X."/>
            <person name="Jackson S.A."/>
        </authorList>
    </citation>
    <scope>NUCLEOTIDE SEQUENCE [LARGE SCALE GENOMIC DNA]</scope>
</reference>
<feature type="region of interest" description="Disordered" evidence="1">
    <location>
        <begin position="248"/>
        <end position="271"/>
    </location>
</feature>